<feature type="region of interest" description="Disordered" evidence="3">
    <location>
        <begin position="215"/>
        <end position="241"/>
    </location>
</feature>
<keyword evidence="4" id="KW-1133">Transmembrane helix</keyword>
<evidence type="ECO:0000313" key="5">
    <source>
        <dbReference type="EMBL" id="EHR59401.1"/>
    </source>
</evidence>
<evidence type="ECO:0008006" key="7">
    <source>
        <dbReference type="Google" id="ProtNLM"/>
    </source>
</evidence>
<evidence type="ECO:0000313" key="6">
    <source>
        <dbReference type="Proteomes" id="UP000002791"/>
    </source>
</evidence>
<evidence type="ECO:0000256" key="2">
    <source>
        <dbReference type="ARBA" id="ARBA00023136"/>
    </source>
</evidence>
<organism evidence="5 6">
    <name type="scientific">Saccharomonospora cyanea NA-134</name>
    <dbReference type="NCBI Taxonomy" id="882082"/>
    <lineage>
        <taxon>Bacteria</taxon>
        <taxon>Bacillati</taxon>
        <taxon>Actinomycetota</taxon>
        <taxon>Actinomycetes</taxon>
        <taxon>Pseudonocardiales</taxon>
        <taxon>Pseudonocardiaceae</taxon>
        <taxon>Saccharomonospora</taxon>
    </lineage>
</organism>
<feature type="compositionally biased region" description="Basic and acidic residues" evidence="3">
    <location>
        <begin position="1"/>
        <end position="16"/>
    </location>
</feature>
<dbReference type="PANTHER" id="PTHR37042">
    <property type="entry name" value="OUTER MEMBRANE PROTEIN RV1973"/>
    <property type="match status" value="1"/>
</dbReference>
<keyword evidence="4" id="KW-0812">Transmembrane</keyword>
<dbReference type="Proteomes" id="UP000002791">
    <property type="component" value="Chromosome"/>
</dbReference>
<sequence>MSSDEQRPEPDEHETRPSAGTEHDDSEADTESHERTPGPDGEPAGEQDAEPDPGPEPTAERPERPGPPRALVFVAAALASAALVVAVVFGALWQSAASSDDVEIAESREAVVAAASRAVVAFTGLDSENPDEYFRRQKEIATGRLLEEIAKTEQEYREPISKAGTRVESRVADVAVEELNVHEGKALALAVVELDVTQKQDSGTKTLRMQLQLERDPNAGDAGHQPWKVSGISPVPYGASS</sequence>
<dbReference type="HOGENOM" id="CLU_090655_0_0_11"/>
<gene>
    <name evidence="5" type="ORF">SaccyDRAFT_0473</name>
</gene>
<dbReference type="EMBL" id="CM001440">
    <property type="protein sequence ID" value="EHR59401.1"/>
    <property type="molecule type" value="Genomic_DNA"/>
</dbReference>
<feature type="region of interest" description="Disordered" evidence="3">
    <location>
        <begin position="1"/>
        <end position="67"/>
    </location>
</feature>
<comment type="subcellular location">
    <subcellularLocation>
        <location evidence="1">Membrane</location>
    </subcellularLocation>
</comment>
<name>H5XFN7_9PSEU</name>
<feature type="compositionally biased region" description="Acidic residues" evidence="3">
    <location>
        <begin position="43"/>
        <end position="53"/>
    </location>
</feature>
<keyword evidence="6" id="KW-1185">Reference proteome</keyword>
<dbReference type="eggNOG" id="ENOG5033WYP">
    <property type="taxonomic scope" value="Bacteria"/>
</dbReference>
<dbReference type="OrthoDB" id="3555668at2"/>
<dbReference type="STRING" id="882082.SaccyDRAFT_0473"/>
<dbReference type="GO" id="GO:0016020">
    <property type="term" value="C:membrane"/>
    <property type="evidence" value="ECO:0007669"/>
    <property type="project" value="UniProtKB-SubCell"/>
</dbReference>
<accession>H5XFN7</accession>
<dbReference type="RefSeq" id="WP_005453206.1">
    <property type="nucleotide sequence ID" value="NZ_CM001440.1"/>
</dbReference>
<dbReference type="AlphaFoldDB" id="H5XFN7"/>
<proteinExistence type="predicted"/>
<keyword evidence="2 4" id="KW-0472">Membrane</keyword>
<reference evidence="5 6" key="1">
    <citation type="submission" date="2011-11" db="EMBL/GenBank/DDBJ databases">
        <title>The Noncontiguous Finished sequence of Saccharomonospora cyanea NA-134.</title>
        <authorList>
            <consortium name="US DOE Joint Genome Institute"/>
            <person name="Lucas S."/>
            <person name="Han J."/>
            <person name="Lapidus A."/>
            <person name="Cheng J.-F."/>
            <person name="Goodwin L."/>
            <person name="Pitluck S."/>
            <person name="Peters L."/>
            <person name="Ovchinnikova G."/>
            <person name="Lu M."/>
            <person name="Detter J.C."/>
            <person name="Han C."/>
            <person name="Tapia R."/>
            <person name="Land M."/>
            <person name="Hauser L."/>
            <person name="Kyrpides N."/>
            <person name="Ivanova N."/>
            <person name="Pagani I."/>
            <person name="Brambilla E.-M."/>
            <person name="Klenk H.-P."/>
            <person name="Woyke T."/>
        </authorList>
    </citation>
    <scope>NUCLEOTIDE SEQUENCE [LARGE SCALE GENOMIC DNA]</scope>
    <source>
        <strain evidence="5 6">NA-134</strain>
    </source>
</reference>
<evidence type="ECO:0000256" key="4">
    <source>
        <dbReference type="SAM" id="Phobius"/>
    </source>
</evidence>
<evidence type="ECO:0000256" key="3">
    <source>
        <dbReference type="SAM" id="MobiDB-lite"/>
    </source>
</evidence>
<feature type="transmembrane region" description="Helical" evidence="4">
    <location>
        <begin position="70"/>
        <end position="93"/>
    </location>
</feature>
<protein>
    <recommendedName>
        <fullName evidence="7">Mce-associated membrane protein</fullName>
    </recommendedName>
</protein>
<evidence type="ECO:0000256" key="1">
    <source>
        <dbReference type="ARBA" id="ARBA00004370"/>
    </source>
</evidence>
<dbReference type="PANTHER" id="PTHR37042:SF4">
    <property type="entry name" value="OUTER MEMBRANE PROTEIN RV1973"/>
    <property type="match status" value="1"/>
</dbReference>